<organism evidence="8 9">
    <name type="scientific">Gandjariella thermophila</name>
    <dbReference type="NCBI Taxonomy" id="1931992"/>
    <lineage>
        <taxon>Bacteria</taxon>
        <taxon>Bacillati</taxon>
        <taxon>Actinomycetota</taxon>
        <taxon>Actinomycetes</taxon>
        <taxon>Pseudonocardiales</taxon>
        <taxon>Pseudonocardiaceae</taxon>
        <taxon>Gandjariella</taxon>
    </lineage>
</organism>
<keyword evidence="2 6" id="KW-0889">Transcription antitermination</keyword>
<dbReference type="InterPro" id="IPR011605">
    <property type="entry name" value="NusB_fam"/>
</dbReference>
<evidence type="ECO:0000313" key="9">
    <source>
        <dbReference type="Proteomes" id="UP000298860"/>
    </source>
</evidence>
<protein>
    <recommendedName>
        <fullName evidence="6">Transcription antitermination protein NusB</fullName>
    </recommendedName>
    <alternativeName>
        <fullName evidence="6">Antitermination factor NusB</fullName>
    </alternativeName>
</protein>
<evidence type="ECO:0000259" key="7">
    <source>
        <dbReference type="Pfam" id="PF01029"/>
    </source>
</evidence>
<comment type="caution">
    <text evidence="8">The sequence shown here is derived from an EMBL/GenBank/DDBJ whole genome shotgun (WGS) entry which is preliminary data.</text>
</comment>
<dbReference type="NCBIfam" id="TIGR01951">
    <property type="entry name" value="nusB"/>
    <property type="match status" value="1"/>
</dbReference>
<dbReference type="GO" id="GO:0006353">
    <property type="term" value="P:DNA-templated transcription termination"/>
    <property type="evidence" value="ECO:0007669"/>
    <property type="project" value="UniProtKB-UniRule"/>
</dbReference>
<keyword evidence="4 6" id="KW-0805">Transcription regulation</keyword>
<dbReference type="RefSeq" id="WP_137812073.1">
    <property type="nucleotide sequence ID" value="NZ_BJFL01000002.1"/>
</dbReference>
<dbReference type="AlphaFoldDB" id="A0A4D4J307"/>
<keyword evidence="9" id="KW-1185">Reference proteome</keyword>
<keyword evidence="5 6" id="KW-0804">Transcription</keyword>
<dbReference type="Gene3D" id="1.10.940.10">
    <property type="entry name" value="NusB-like"/>
    <property type="match status" value="1"/>
</dbReference>
<gene>
    <name evidence="6 8" type="primary">nusB</name>
    <name evidence="8" type="ORF">GTS_04990</name>
</gene>
<evidence type="ECO:0000256" key="1">
    <source>
        <dbReference type="ARBA" id="ARBA00005952"/>
    </source>
</evidence>
<dbReference type="SUPFAM" id="SSF48013">
    <property type="entry name" value="NusB-like"/>
    <property type="match status" value="1"/>
</dbReference>
<feature type="domain" description="NusB/RsmB/TIM44" evidence="7">
    <location>
        <begin position="6"/>
        <end position="129"/>
    </location>
</feature>
<dbReference type="PANTHER" id="PTHR11078">
    <property type="entry name" value="N UTILIZATION SUBSTANCE PROTEIN B-RELATED"/>
    <property type="match status" value="1"/>
</dbReference>
<comment type="similarity">
    <text evidence="1 6">Belongs to the NusB family.</text>
</comment>
<evidence type="ECO:0000256" key="6">
    <source>
        <dbReference type="HAMAP-Rule" id="MF_00073"/>
    </source>
</evidence>
<comment type="function">
    <text evidence="6">Involved in transcription antitermination. Required for transcription of ribosomal RNA (rRNA) genes. Binds specifically to the boxA antiterminator sequence of the ribosomal RNA (rrn) operons.</text>
</comment>
<dbReference type="GO" id="GO:0031564">
    <property type="term" value="P:transcription antitermination"/>
    <property type="evidence" value="ECO:0007669"/>
    <property type="project" value="UniProtKB-KW"/>
</dbReference>
<dbReference type="OrthoDB" id="3528057at2"/>
<dbReference type="GO" id="GO:0003723">
    <property type="term" value="F:RNA binding"/>
    <property type="evidence" value="ECO:0007669"/>
    <property type="project" value="UniProtKB-UniRule"/>
</dbReference>
<evidence type="ECO:0000256" key="4">
    <source>
        <dbReference type="ARBA" id="ARBA00023015"/>
    </source>
</evidence>
<reference evidence="9" key="1">
    <citation type="submission" date="2019-04" db="EMBL/GenBank/DDBJ databases">
        <title>Draft genome sequence of Pseudonocardiaceae bacterium SL3-2-4.</title>
        <authorList>
            <person name="Ningsih F."/>
            <person name="Yokota A."/>
            <person name="Sakai Y."/>
            <person name="Nanatani K."/>
            <person name="Yabe S."/>
            <person name="Oetari A."/>
            <person name="Sjamsuridzal W."/>
        </authorList>
    </citation>
    <scope>NUCLEOTIDE SEQUENCE [LARGE SCALE GENOMIC DNA]</scope>
    <source>
        <strain evidence="9">SL3-2-4</strain>
    </source>
</reference>
<evidence type="ECO:0000313" key="8">
    <source>
        <dbReference type="EMBL" id="GDY28866.1"/>
    </source>
</evidence>
<dbReference type="InterPro" id="IPR006027">
    <property type="entry name" value="NusB_RsmB_TIM44"/>
</dbReference>
<dbReference type="Proteomes" id="UP000298860">
    <property type="component" value="Unassembled WGS sequence"/>
</dbReference>
<dbReference type="HAMAP" id="MF_00073">
    <property type="entry name" value="NusB"/>
    <property type="match status" value="1"/>
</dbReference>
<evidence type="ECO:0000256" key="3">
    <source>
        <dbReference type="ARBA" id="ARBA00022884"/>
    </source>
</evidence>
<evidence type="ECO:0000256" key="2">
    <source>
        <dbReference type="ARBA" id="ARBA00022814"/>
    </source>
</evidence>
<dbReference type="InterPro" id="IPR035926">
    <property type="entry name" value="NusB-like_sf"/>
</dbReference>
<dbReference type="Pfam" id="PF01029">
    <property type="entry name" value="NusB"/>
    <property type="match status" value="1"/>
</dbReference>
<keyword evidence="3 6" id="KW-0694">RNA-binding</keyword>
<dbReference type="EMBL" id="BJFL01000002">
    <property type="protein sequence ID" value="GDY28866.1"/>
    <property type="molecule type" value="Genomic_DNA"/>
</dbReference>
<name>A0A4D4J307_9PSEU</name>
<dbReference type="PANTHER" id="PTHR11078:SF3">
    <property type="entry name" value="ANTITERMINATION NUSB DOMAIN-CONTAINING PROTEIN"/>
    <property type="match status" value="1"/>
</dbReference>
<evidence type="ECO:0000256" key="5">
    <source>
        <dbReference type="ARBA" id="ARBA00023163"/>
    </source>
</evidence>
<accession>A0A4D4J307</accession>
<dbReference type="GO" id="GO:0005829">
    <property type="term" value="C:cytosol"/>
    <property type="evidence" value="ECO:0007669"/>
    <property type="project" value="TreeGrafter"/>
</dbReference>
<sequence length="139" mass="15193">MGARSKARKRAVDLLYEAEAREMDPVTLLAERVGSPDAPPVSDYTVTLIEGVAAHRARIDQLIAEHAEGWTLPRMPAVDRAVLRLGLYELLWADDVPDAVAINEAVELAKALSTDDSPRFVNGVLGRIALIADRLRAVR</sequence>
<proteinExistence type="inferred from homology"/>